<dbReference type="RefSeq" id="WP_071505376.1">
    <property type="nucleotide sequence ID" value="NZ_MORL01000016.1"/>
</dbReference>
<comment type="caution">
    <text evidence="1">The sequence shown here is derived from an EMBL/GenBank/DDBJ whole genome shotgun (WGS) entry which is preliminary data.</text>
</comment>
<dbReference type="AlphaFoldDB" id="A0A1S2VE84"/>
<reference evidence="1 2" key="1">
    <citation type="submission" date="2016-10" db="EMBL/GenBank/DDBJ databases">
        <title>Arsenicibacter rosenii gen. nov., sp. nov., an efficient arsenic-methylating bacterium isolated from an arsenic-contaminated paddy soil.</title>
        <authorList>
            <person name="Huang K."/>
        </authorList>
    </citation>
    <scope>NUCLEOTIDE SEQUENCE [LARGE SCALE GENOMIC DNA]</scope>
    <source>
        <strain evidence="1 2">SM-1</strain>
    </source>
</reference>
<proteinExistence type="predicted"/>
<evidence type="ECO:0000313" key="1">
    <source>
        <dbReference type="EMBL" id="OIN57033.1"/>
    </source>
</evidence>
<dbReference type="Proteomes" id="UP000181790">
    <property type="component" value="Unassembled WGS sequence"/>
</dbReference>
<protein>
    <submittedName>
        <fullName evidence="1">Uncharacterized protein</fullName>
    </submittedName>
</protein>
<dbReference type="OrthoDB" id="2082687at2"/>
<keyword evidence="2" id="KW-1185">Reference proteome</keyword>
<evidence type="ECO:0000313" key="2">
    <source>
        <dbReference type="Proteomes" id="UP000181790"/>
    </source>
</evidence>
<accession>A0A1S2VE84</accession>
<dbReference type="EMBL" id="MORL01000016">
    <property type="protein sequence ID" value="OIN57033.1"/>
    <property type="molecule type" value="Genomic_DNA"/>
</dbReference>
<name>A0A1S2VE84_9BACT</name>
<sequence length="173" mass="20499">MNAEFIYRPVSGQYPEKHFGQITPNCLWVKFEDKDGQVWVGSFKQSWIEQGTFIIKLTSKEKAFIVAGGQSFLIDLNTRKQLNKTEISDTKTAIVDEKEENIYYSSGFDLRYMDINGNDFVLFDNYYFDNIKLNEIRKKKLYATYWNYQTSNEPFRFEIDVLTKEVKDSYYNS</sequence>
<gene>
    <name evidence="1" type="ORF">BLX24_22065</name>
</gene>
<organism evidence="1 2">
    <name type="scientific">Arsenicibacter rosenii</name>
    <dbReference type="NCBI Taxonomy" id="1750698"/>
    <lineage>
        <taxon>Bacteria</taxon>
        <taxon>Pseudomonadati</taxon>
        <taxon>Bacteroidota</taxon>
        <taxon>Cytophagia</taxon>
        <taxon>Cytophagales</taxon>
        <taxon>Spirosomataceae</taxon>
        <taxon>Arsenicibacter</taxon>
    </lineage>
</organism>